<feature type="transmembrane region" description="Helical" evidence="1">
    <location>
        <begin position="131"/>
        <end position="154"/>
    </location>
</feature>
<evidence type="ECO:0000256" key="1">
    <source>
        <dbReference type="SAM" id="Phobius"/>
    </source>
</evidence>
<sequence>MKWFMKMSWNHRVLKGVLFGMSLVCYLMVLEMLASLVVKYEVYDVDLGLAARFRGVAGVKYFGSMEGYAFVLTLLPWMLLQGVGMVGAAWRLRVTVEWAFVCFALSLLGACAVCSWLAMSGRDEPLASTGIAPGLWLLGAVGFYALAEGMMGVVGRRRG</sequence>
<keyword evidence="1" id="KW-0812">Transmembrane</keyword>
<keyword evidence="1" id="KW-0472">Membrane</keyword>
<gene>
    <name evidence="2" type="ORF">EI77_04274</name>
</gene>
<organism evidence="2 3">
    <name type="scientific">Prosthecobacter fusiformis</name>
    <dbReference type="NCBI Taxonomy" id="48464"/>
    <lineage>
        <taxon>Bacteria</taxon>
        <taxon>Pseudomonadati</taxon>
        <taxon>Verrucomicrobiota</taxon>
        <taxon>Verrucomicrobiia</taxon>
        <taxon>Verrucomicrobiales</taxon>
        <taxon>Verrucomicrobiaceae</taxon>
        <taxon>Prosthecobacter</taxon>
    </lineage>
</organism>
<feature type="transmembrane region" description="Helical" evidence="1">
    <location>
        <begin position="98"/>
        <end position="119"/>
    </location>
</feature>
<proteinExistence type="predicted"/>
<dbReference type="EMBL" id="SOCA01000012">
    <property type="protein sequence ID" value="TDU64090.1"/>
    <property type="molecule type" value="Genomic_DNA"/>
</dbReference>
<accession>A0A4V3FE17</accession>
<protein>
    <submittedName>
        <fullName evidence="2">Uncharacterized protein</fullName>
    </submittedName>
</protein>
<name>A0A4V3FE17_9BACT</name>
<comment type="caution">
    <text evidence="2">The sequence shown here is derived from an EMBL/GenBank/DDBJ whole genome shotgun (WGS) entry which is preliminary data.</text>
</comment>
<reference evidence="2 3" key="1">
    <citation type="submission" date="2019-03" db="EMBL/GenBank/DDBJ databases">
        <title>Genomic Encyclopedia of Archaeal and Bacterial Type Strains, Phase II (KMG-II): from individual species to whole genera.</title>
        <authorList>
            <person name="Goeker M."/>
        </authorList>
    </citation>
    <scope>NUCLEOTIDE SEQUENCE [LARGE SCALE GENOMIC DNA]</scope>
    <source>
        <strain evidence="2 3">ATCC 25309</strain>
    </source>
</reference>
<evidence type="ECO:0000313" key="2">
    <source>
        <dbReference type="EMBL" id="TDU64090.1"/>
    </source>
</evidence>
<dbReference type="Proteomes" id="UP000295662">
    <property type="component" value="Unassembled WGS sequence"/>
</dbReference>
<dbReference type="AlphaFoldDB" id="A0A4V3FE17"/>
<evidence type="ECO:0000313" key="3">
    <source>
        <dbReference type="Proteomes" id="UP000295662"/>
    </source>
</evidence>
<keyword evidence="3" id="KW-1185">Reference proteome</keyword>
<feature type="transmembrane region" description="Helical" evidence="1">
    <location>
        <begin position="67"/>
        <end position="86"/>
    </location>
</feature>
<keyword evidence="1" id="KW-1133">Transmembrane helix</keyword>
<feature type="transmembrane region" description="Helical" evidence="1">
    <location>
        <begin position="12"/>
        <end position="38"/>
    </location>
</feature>